<dbReference type="PANTHER" id="PTHR30478:SF0">
    <property type="entry name" value="BETA SLIDING CLAMP"/>
    <property type="match status" value="1"/>
</dbReference>
<evidence type="ECO:0000256" key="10">
    <source>
        <dbReference type="ARBA" id="ARBA00030988"/>
    </source>
</evidence>
<evidence type="ECO:0000256" key="11">
    <source>
        <dbReference type="ARBA" id="ARBA00033275"/>
    </source>
</evidence>
<comment type="caution">
    <text evidence="16">The sequence shown here is derived from an EMBL/GenBank/DDBJ whole genome shotgun (WGS) entry which is preliminary data.</text>
</comment>
<evidence type="ECO:0000256" key="12">
    <source>
        <dbReference type="ARBA" id="ARBA00033276"/>
    </source>
</evidence>
<evidence type="ECO:0000259" key="15">
    <source>
        <dbReference type="Pfam" id="PF02768"/>
    </source>
</evidence>
<dbReference type="eggNOG" id="COG0592">
    <property type="taxonomic scope" value="Bacteria"/>
</dbReference>
<dbReference type="PANTHER" id="PTHR30478">
    <property type="entry name" value="DNA POLYMERASE III SUBUNIT BETA"/>
    <property type="match status" value="1"/>
</dbReference>
<dbReference type="InterPro" id="IPR001001">
    <property type="entry name" value="DNA_polIII_beta"/>
</dbReference>
<feature type="domain" description="DNA polymerase III beta sliding clamp central" evidence="14">
    <location>
        <begin position="212"/>
        <end position="324"/>
    </location>
</feature>
<feature type="domain" description="DNA polymerase III beta sliding clamp N-terminal" evidence="13">
    <location>
        <begin position="84"/>
        <end position="201"/>
    </location>
</feature>
<dbReference type="HOGENOM" id="CLU_038149_2_1_9"/>
<evidence type="ECO:0000256" key="4">
    <source>
        <dbReference type="ARBA" id="ARBA00022490"/>
    </source>
</evidence>
<dbReference type="SMART" id="SM00480">
    <property type="entry name" value="POL3Bc"/>
    <property type="match status" value="1"/>
</dbReference>
<comment type="subcellular location">
    <subcellularLocation>
        <location evidence="1">Cytoplasm</location>
    </subcellularLocation>
</comment>
<dbReference type="GO" id="GO:0005737">
    <property type="term" value="C:cytoplasm"/>
    <property type="evidence" value="ECO:0007669"/>
    <property type="project" value="UniProtKB-SubCell"/>
</dbReference>
<sequence length="452" mass="50784">MWITMGQPWEKPGILHLSLETKKFSTVVPHKIQSNSTKFSKPKFLANTGLEALFLFSTSPNTAEAETILFIYLSHTCERSYTHMKITCSKSNLVKGVSIVSKAVPSKTTMPILECILIDATTDIIKLTANDMELGIQTEISGDIIDRGMIAIDAKIFSEIVRKLPDNEVTIETLDNLQTVITCEKAKFDIAGKPGDEFAYLPIIEKEDSIEVSQFTLKEVIRQTIFSISDSESNKLMTGELFDISDNILKVVSLDGHRISIRKVPLKKSVADRKLVVPGKTLIEISKILSGEAENVVSISYTKNHIVFEFDNTIVVSRLIEGEYFRIDQMLSNDYETKVRINKKELLNCIDRATLLVKEGDKKPIIINIGDELMELKIKSQIGSMNEEIMITKEGKDLLIGFNPKFLIDALRVIDDEEVTIYLMNAKAPCFIKDDEESYIYLILPVNFNAAA</sequence>
<name>A6BGX2_9FIRM</name>
<keyword evidence="6 16" id="KW-0548">Nucleotidyltransferase</keyword>
<evidence type="ECO:0000256" key="9">
    <source>
        <dbReference type="ARBA" id="ARBA00023125"/>
    </source>
</evidence>
<dbReference type="GO" id="GO:0008408">
    <property type="term" value="F:3'-5' exonuclease activity"/>
    <property type="evidence" value="ECO:0007669"/>
    <property type="project" value="InterPro"/>
</dbReference>
<dbReference type="EMBL" id="AAXB02000007">
    <property type="protein sequence ID" value="EDM62960.1"/>
    <property type="molecule type" value="Genomic_DNA"/>
</dbReference>
<dbReference type="GO" id="GO:0003677">
    <property type="term" value="F:DNA binding"/>
    <property type="evidence" value="ECO:0007669"/>
    <property type="project" value="UniProtKB-KW"/>
</dbReference>
<protein>
    <recommendedName>
        <fullName evidence="3">Beta sliding clamp</fullName>
    </recommendedName>
    <alternativeName>
        <fullName evidence="12">Beta-clamp processivity factor</fullName>
    </alternativeName>
    <alternativeName>
        <fullName evidence="10">DNA polymerase III beta sliding clamp subunit</fullName>
    </alternativeName>
    <alternativeName>
        <fullName evidence="11">DNA polymerase III subunit beta</fullName>
    </alternativeName>
</protein>
<dbReference type="AlphaFoldDB" id="A6BGX2"/>
<evidence type="ECO:0000259" key="14">
    <source>
        <dbReference type="Pfam" id="PF02767"/>
    </source>
</evidence>
<organism evidence="16 17">
    <name type="scientific">Dorea longicatena DSM 13814</name>
    <dbReference type="NCBI Taxonomy" id="411462"/>
    <lineage>
        <taxon>Bacteria</taxon>
        <taxon>Bacillati</taxon>
        <taxon>Bacillota</taxon>
        <taxon>Clostridia</taxon>
        <taxon>Lachnospirales</taxon>
        <taxon>Lachnospiraceae</taxon>
        <taxon>Dorea</taxon>
    </lineage>
</organism>
<evidence type="ECO:0000256" key="3">
    <source>
        <dbReference type="ARBA" id="ARBA00021035"/>
    </source>
</evidence>
<evidence type="ECO:0000313" key="17">
    <source>
        <dbReference type="Proteomes" id="UP000004016"/>
    </source>
</evidence>
<dbReference type="InterPro" id="IPR046938">
    <property type="entry name" value="DNA_clamp_sf"/>
</dbReference>
<keyword evidence="5 16" id="KW-0808">Transferase</keyword>
<keyword evidence="4" id="KW-0963">Cytoplasm</keyword>
<dbReference type="Pfam" id="PF00712">
    <property type="entry name" value="DNA_pol3_beta"/>
    <property type="match status" value="1"/>
</dbReference>
<evidence type="ECO:0000259" key="13">
    <source>
        <dbReference type="Pfam" id="PF00712"/>
    </source>
</evidence>
<dbReference type="Pfam" id="PF02767">
    <property type="entry name" value="DNA_pol3_beta_2"/>
    <property type="match status" value="1"/>
</dbReference>
<evidence type="ECO:0000256" key="7">
    <source>
        <dbReference type="ARBA" id="ARBA00022705"/>
    </source>
</evidence>
<dbReference type="GO" id="GO:0006271">
    <property type="term" value="P:DNA strand elongation involved in DNA replication"/>
    <property type="evidence" value="ECO:0007669"/>
    <property type="project" value="TreeGrafter"/>
</dbReference>
<reference evidence="16 17" key="2">
    <citation type="submission" date="2007-04" db="EMBL/GenBank/DDBJ databases">
        <title>Draft genome sequence of Dorea longicatena (DSM 13814).</title>
        <authorList>
            <person name="Sudarsanam P."/>
            <person name="Ley R."/>
            <person name="Guruge J."/>
            <person name="Turnbaugh P.J."/>
            <person name="Mahowald M."/>
            <person name="Liep D."/>
            <person name="Gordon J."/>
        </authorList>
    </citation>
    <scope>NUCLEOTIDE SEQUENCE [LARGE SCALE GENOMIC DNA]</scope>
    <source>
        <strain evidence="16 17">DSM 13814</strain>
    </source>
</reference>
<keyword evidence="8" id="KW-0239">DNA-directed DNA polymerase</keyword>
<dbReference type="SUPFAM" id="SSF55979">
    <property type="entry name" value="DNA clamp"/>
    <property type="match status" value="3"/>
</dbReference>
<evidence type="ECO:0000256" key="5">
    <source>
        <dbReference type="ARBA" id="ARBA00022679"/>
    </source>
</evidence>
<evidence type="ECO:0000256" key="6">
    <source>
        <dbReference type="ARBA" id="ARBA00022695"/>
    </source>
</evidence>
<accession>A6BGX2</accession>
<dbReference type="GO" id="GO:0003887">
    <property type="term" value="F:DNA-directed DNA polymerase activity"/>
    <property type="evidence" value="ECO:0007669"/>
    <property type="project" value="UniProtKB-KW"/>
</dbReference>
<keyword evidence="9" id="KW-0238">DNA-binding</keyword>
<dbReference type="InterPro" id="IPR022635">
    <property type="entry name" value="DNA_polIII_beta_C"/>
</dbReference>
<gene>
    <name evidence="16" type="primary">dnaN</name>
    <name evidence="16" type="ORF">DORLON_01547</name>
</gene>
<dbReference type="NCBIfam" id="TIGR00663">
    <property type="entry name" value="dnan"/>
    <property type="match status" value="1"/>
</dbReference>
<keyword evidence="7" id="KW-0235">DNA replication</keyword>
<comment type="similarity">
    <text evidence="2">Belongs to the beta sliding clamp family.</text>
</comment>
<dbReference type="Pfam" id="PF02768">
    <property type="entry name" value="DNA_pol3_beta_3"/>
    <property type="match status" value="1"/>
</dbReference>
<dbReference type="InterPro" id="IPR022634">
    <property type="entry name" value="DNA_polIII_beta_N"/>
</dbReference>
<proteinExistence type="inferred from homology"/>
<feature type="domain" description="DNA polymerase III beta sliding clamp C-terminal" evidence="15">
    <location>
        <begin position="330"/>
        <end position="446"/>
    </location>
</feature>
<evidence type="ECO:0000256" key="8">
    <source>
        <dbReference type="ARBA" id="ARBA00022932"/>
    </source>
</evidence>
<reference evidence="16 17" key="1">
    <citation type="submission" date="2007-03" db="EMBL/GenBank/DDBJ databases">
        <authorList>
            <person name="Fulton L."/>
            <person name="Clifton S."/>
            <person name="Fulton B."/>
            <person name="Xu J."/>
            <person name="Minx P."/>
            <person name="Pepin K.H."/>
            <person name="Johnson M."/>
            <person name="Thiruvilangam P."/>
            <person name="Bhonagiri V."/>
            <person name="Nash W.E."/>
            <person name="Mardis E.R."/>
            <person name="Wilson R.K."/>
        </authorList>
    </citation>
    <scope>NUCLEOTIDE SEQUENCE [LARGE SCALE GENOMIC DNA]</scope>
    <source>
        <strain evidence="16 17">DSM 13814</strain>
    </source>
</reference>
<dbReference type="Gene3D" id="3.10.150.10">
    <property type="entry name" value="DNA Polymerase III, subunit A, domain 2"/>
    <property type="match status" value="2"/>
</dbReference>
<evidence type="ECO:0000256" key="1">
    <source>
        <dbReference type="ARBA" id="ARBA00004496"/>
    </source>
</evidence>
<evidence type="ECO:0000313" key="16">
    <source>
        <dbReference type="EMBL" id="EDM62960.1"/>
    </source>
</evidence>
<dbReference type="Proteomes" id="UP000004016">
    <property type="component" value="Unassembled WGS sequence"/>
</dbReference>
<dbReference type="GO" id="GO:0009360">
    <property type="term" value="C:DNA polymerase III complex"/>
    <property type="evidence" value="ECO:0007669"/>
    <property type="project" value="InterPro"/>
</dbReference>
<evidence type="ECO:0000256" key="2">
    <source>
        <dbReference type="ARBA" id="ARBA00010752"/>
    </source>
</evidence>
<dbReference type="InterPro" id="IPR022637">
    <property type="entry name" value="DNA_polIII_beta_cen"/>
</dbReference>
<dbReference type="CDD" id="cd00140">
    <property type="entry name" value="beta_clamp"/>
    <property type="match status" value="1"/>
</dbReference>